<dbReference type="GO" id="GO:0044780">
    <property type="term" value="P:bacterial-type flagellum assembly"/>
    <property type="evidence" value="ECO:0007669"/>
    <property type="project" value="InterPro"/>
</dbReference>
<evidence type="ECO:0000256" key="2">
    <source>
        <dbReference type="SAM" id="MobiDB-lite"/>
    </source>
</evidence>
<feature type="region of interest" description="Disordered" evidence="2">
    <location>
        <begin position="129"/>
        <end position="148"/>
    </location>
</feature>
<reference evidence="3 4" key="1">
    <citation type="submission" date="2019-03" db="EMBL/GenBank/DDBJ databases">
        <title>Genomic Encyclopedia of Type Strains, Phase IV (KMG-IV): sequencing the most valuable type-strain genomes for metagenomic binning, comparative biology and taxonomic classification.</title>
        <authorList>
            <person name="Goeker M."/>
        </authorList>
    </citation>
    <scope>NUCLEOTIDE SEQUENCE [LARGE SCALE GENOMIC DNA]</scope>
    <source>
        <strain evidence="3 4">DSM 28697</strain>
    </source>
</reference>
<dbReference type="Proteomes" id="UP000295632">
    <property type="component" value="Unassembled WGS sequence"/>
</dbReference>
<dbReference type="EMBL" id="SNYJ01000015">
    <property type="protein sequence ID" value="TDQ36928.1"/>
    <property type="molecule type" value="Genomic_DNA"/>
</dbReference>
<dbReference type="InterPro" id="IPR007809">
    <property type="entry name" value="FlgN-like"/>
</dbReference>
<dbReference type="AlphaFoldDB" id="A0A4R6TTD5"/>
<evidence type="ECO:0000313" key="3">
    <source>
        <dbReference type="EMBL" id="TDQ36928.1"/>
    </source>
</evidence>
<evidence type="ECO:0000313" key="4">
    <source>
        <dbReference type="Proteomes" id="UP000295632"/>
    </source>
</evidence>
<name>A0A4R6TTD5_9BACI</name>
<keyword evidence="1" id="KW-1005">Bacterial flagellum biogenesis</keyword>
<keyword evidence="4" id="KW-1185">Reference proteome</keyword>
<accession>A0A4R6TTD5</accession>
<dbReference type="InterPro" id="IPR036679">
    <property type="entry name" value="FlgN-like_sf"/>
</dbReference>
<gene>
    <name evidence="3" type="ORF">EV213_11521</name>
</gene>
<dbReference type="RefSeq" id="WP_133581434.1">
    <property type="nucleotide sequence ID" value="NZ_SNYJ01000015.1"/>
</dbReference>
<dbReference type="Gene3D" id="1.20.58.300">
    <property type="entry name" value="FlgN-like"/>
    <property type="match status" value="1"/>
</dbReference>
<dbReference type="Pfam" id="PF05130">
    <property type="entry name" value="FlgN"/>
    <property type="match status" value="1"/>
</dbReference>
<protein>
    <submittedName>
        <fullName evidence="3">FlgN protein</fullName>
    </submittedName>
</protein>
<comment type="caution">
    <text evidence="3">The sequence shown here is derived from an EMBL/GenBank/DDBJ whole genome shotgun (WGS) entry which is preliminary data.</text>
</comment>
<organism evidence="3 4">
    <name type="scientific">Aureibacillus halotolerans</name>
    <dbReference type="NCBI Taxonomy" id="1508390"/>
    <lineage>
        <taxon>Bacteria</taxon>
        <taxon>Bacillati</taxon>
        <taxon>Bacillota</taxon>
        <taxon>Bacilli</taxon>
        <taxon>Bacillales</taxon>
        <taxon>Bacillaceae</taxon>
        <taxon>Aureibacillus</taxon>
    </lineage>
</organism>
<evidence type="ECO:0000256" key="1">
    <source>
        <dbReference type="ARBA" id="ARBA00022795"/>
    </source>
</evidence>
<feature type="compositionally biased region" description="Polar residues" evidence="2">
    <location>
        <begin position="129"/>
        <end position="140"/>
    </location>
</feature>
<dbReference type="SUPFAM" id="SSF140566">
    <property type="entry name" value="FlgN-like"/>
    <property type="match status" value="1"/>
</dbReference>
<sequence length="148" mass="16578">MMISSVLKEMNELHLQLLELAQQKRVALLNNSITDLQRITEQEEQLVGHIANHFSELSTGGVEKVNELIVPLEEPERGLSNEALNELLGSVEKLKLVNNENQQLVQQSLYFVQRTLDIAVPTGNDYNYAPNQPASSSQGAYRTFDSKA</sequence>
<proteinExistence type="predicted"/>